<dbReference type="EMBL" id="AEDQ01000033">
    <property type="protein sequence ID" value="EFL43596.1"/>
    <property type="molecule type" value="Genomic_DNA"/>
</dbReference>
<dbReference type="EC" id="2.4.-.-" evidence="2"/>
<dbReference type="InterPro" id="IPR050834">
    <property type="entry name" value="Glycosyltransf_2"/>
</dbReference>
<dbReference type="RefSeq" id="WP_006304726.1">
    <property type="nucleotide sequence ID" value="NZ_AEDQ01000033.1"/>
</dbReference>
<organism evidence="2 3">
    <name type="scientific">Fannyhessea vaginae PB189-T1-4</name>
    <dbReference type="NCBI Taxonomy" id="866774"/>
    <lineage>
        <taxon>Bacteria</taxon>
        <taxon>Bacillati</taxon>
        <taxon>Actinomycetota</taxon>
        <taxon>Coriobacteriia</taxon>
        <taxon>Coriobacteriales</taxon>
        <taxon>Atopobiaceae</taxon>
        <taxon>Fannyhessea</taxon>
    </lineage>
</organism>
<dbReference type="Pfam" id="PF00535">
    <property type="entry name" value="Glycos_transf_2"/>
    <property type="match status" value="1"/>
</dbReference>
<feature type="domain" description="Glycosyltransferase 2-like" evidence="1">
    <location>
        <begin position="159"/>
        <end position="265"/>
    </location>
</feature>
<dbReference type="PANTHER" id="PTHR43685:SF2">
    <property type="entry name" value="GLYCOSYLTRANSFERASE 2-LIKE DOMAIN-CONTAINING PROTEIN"/>
    <property type="match status" value="1"/>
</dbReference>
<protein>
    <submittedName>
        <fullName evidence="2">Glycosyltransferase, group 2 family protein</fullName>
        <ecNumber evidence="2">2.4.-.-</ecNumber>
    </submittedName>
</protein>
<proteinExistence type="predicted"/>
<dbReference type="SUPFAM" id="SSF53448">
    <property type="entry name" value="Nucleotide-diphospho-sugar transferases"/>
    <property type="match status" value="1"/>
</dbReference>
<evidence type="ECO:0000313" key="3">
    <source>
        <dbReference type="Proteomes" id="UP000004431"/>
    </source>
</evidence>
<dbReference type="InterPro" id="IPR029044">
    <property type="entry name" value="Nucleotide-diphossugar_trans"/>
</dbReference>
<evidence type="ECO:0000259" key="1">
    <source>
        <dbReference type="Pfam" id="PF00535"/>
    </source>
</evidence>
<evidence type="ECO:0000313" key="2">
    <source>
        <dbReference type="EMBL" id="EFL43596.1"/>
    </source>
</evidence>
<dbReference type="InterPro" id="IPR001173">
    <property type="entry name" value="Glyco_trans_2-like"/>
</dbReference>
<sequence>MILELASCKHVRSIVVTNAPARILQVAFSYTCDNENTLDAAVSLHVNNTPAQLLCDEVRPHPLYAELLCRTMVFSCRLSRTCGDAIMCFTCEDEPMHNVQHTISASELAALDDAYVRQTLPCELDGAYESWLFHRGSSLFECATQARAMAGFSYKPLISIIIPFFNTPISYVYELVDSLRAQSYTRFEVICAIASPNQTELVQTLECISALDNRFIVVKLQRNAGIARNSYEAAAHAHGDYLAFVDHDDTLDPACLFWYVDALNAARDGSSSRPDMLYCDEDKINEDGHYCFAFCKPDWSPQLALSYNYVCHMLMLTPASYRSIMDTYFASNLDIDGVQDWACVLAALELGLSVHHVPKILYHWRMSAQSTAANDNQKAELTEKSAALLERHFDREGLLYELLYPTETQRRFSMRLLPTYRPYVRYVCIGTAAQDPERTRQVAACLGYEYECIWIDPCKGAVVCNDAYDDAGAENSAAVVWRVTFDNTDDEAHDGDVHDSAPHTFTSLLEAVAYVLRMDAPGFVVLATASICDVTHDMLARLLAHAAHPSCGVVGTKDVLRDGTKIGGALYINAEGMHTIDAWYSADNQHIRGYEAIAHEVDVVNSQLLVCASDHAQSIALHATEKSAMSLLTCDLQPCALPCELSALARSCGFCVVEACDVPFVVSAKPRDIFNDTGRDLETARTIDSAFRAVHPSLFVPPHPYYSVLLDGDGSYRLGH</sequence>
<keyword evidence="2" id="KW-0328">Glycosyltransferase</keyword>
<name>A0ABN0AYM0_9ACTN</name>
<accession>A0ABN0AYM0</accession>
<reference evidence="2 3" key="1">
    <citation type="submission" date="2010-08" db="EMBL/GenBank/DDBJ databases">
        <authorList>
            <person name="Durkin A.S."/>
            <person name="Madupu R."/>
            <person name="Torralba M."/>
            <person name="Gillis M."/>
            <person name="Methe B."/>
            <person name="Sutton G."/>
            <person name="Nelson K.E."/>
        </authorList>
    </citation>
    <scope>NUCLEOTIDE SEQUENCE [LARGE SCALE GENOMIC DNA]</scope>
    <source>
        <strain evidence="2 3">PB189-T1-4</strain>
    </source>
</reference>
<dbReference type="Proteomes" id="UP000004431">
    <property type="component" value="Unassembled WGS sequence"/>
</dbReference>
<gene>
    <name evidence="2" type="ORF">HMPREF9248_0690</name>
</gene>
<dbReference type="PANTHER" id="PTHR43685">
    <property type="entry name" value="GLYCOSYLTRANSFERASE"/>
    <property type="match status" value="1"/>
</dbReference>
<keyword evidence="3" id="KW-1185">Reference proteome</keyword>
<comment type="caution">
    <text evidence="2">The sequence shown here is derived from an EMBL/GenBank/DDBJ whole genome shotgun (WGS) entry which is preliminary data.</text>
</comment>
<dbReference type="GO" id="GO:0016757">
    <property type="term" value="F:glycosyltransferase activity"/>
    <property type="evidence" value="ECO:0007669"/>
    <property type="project" value="UniProtKB-KW"/>
</dbReference>
<keyword evidence="2" id="KW-0808">Transferase</keyword>
<dbReference type="Gene3D" id="3.90.550.10">
    <property type="entry name" value="Spore Coat Polysaccharide Biosynthesis Protein SpsA, Chain A"/>
    <property type="match status" value="1"/>
</dbReference>